<feature type="region of interest" description="Disordered" evidence="1">
    <location>
        <begin position="167"/>
        <end position="213"/>
    </location>
</feature>
<feature type="compositionally biased region" description="Basic and acidic residues" evidence="1">
    <location>
        <begin position="171"/>
        <end position="185"/>
    </location>
</feature>
<keyword evidence="3" id="KW-1185">Reference proteome</keyword>
<dbReference type="EMBL" id="JARBHB010000001">
    <property type="protein sequence ID" value="KAJ8898222.1"/>
    <property type="molecule type" value="Genomic_DNA"/>
</dbReference>
<name>A0ABQ9IP25_9NEOP</name>
<reference evidence="2 3" key="1">
    <citation type="submission" date="2023-02" db="EMBL/GenBank/DDBJ databases">
        <title>LHISI_Scaffold_Assembly.</title>
        <authorList>
            <person name="Stuart O.P."/>
            <person name="Cleave R."/>
            <person name="Magrath M.J.L."/>
            <person name="Mikheyev A.S."/>
        </authorList>
    </citation>
    <scope>NUCLEOTIDE SEQUENCE [LARGE SCALE GENOMIC DNA]</scope>
    <source>
        <strain evidence="2">Daus_M_001</strain>
        <tissue evidence="2">Leg muscle</tissue>
    </source>
</reference>
<evidence type="ECO:0000256" key="1">
    <source>
        <dbReference type="SAM" id="MobiDB-lite"/>
    </source>
</evidence>
<comment type="caution">
    <text evidence="2">The sequence shown here is derived from an EMBL/GenBank/DDBJ whole genome shotgun (WGS) entry which is preliminary data.</text>
</comment>
<sequence>MVMSRRRYLTAQYPGAMISKPVPITTMEKQDLGPSLISKVPETEGIFNREQNLWPCLNSPVSQRPNEWSPPYIEDVLYIWLALNSPSDGCEMVHQWAMLGPFVFTTSGPVMGRVWLVIDATSVPAMVPVQCYGGNAARHAHRSDEALEVRVSVARIAPSLLDLGRAVRSSARNETEGGGEGERTGYPRANAPTSGIVRHDSSNMLKSGSDPYREPNPARLARCSWSYLAWTAPRGQCPLGCFFIPDEGPSPAGHDVLAPGLPEDIRPGPGETIESALPLACRPALKASSTTAEVIYSLLLRPAGNRFWGVGRRNGCPLSDKGRRFVSHAREARVVWFTAAPGLTLDTLSGIRPVKLGAAVAERLACSYPTKANWAQSPAGSADFFACGNPAKRCRWSTVFLGEIPFPPALSFGRLSIFTSNTLIAFQDLAVNPNLFTHSPNKFGINRGKVLVNSKRNTGSGVFCHRAADQEDVEMGMSGRQPPPRISLRQHEQPCLLNHIGCLFANHYGWCVCVGSHMNWHYRRIDNS</sequence>
<proteinExistence type="predicted"/>
<protein>
    <submittedName>
        <fullName evidence="2">Uncharacterized protein</fullName>
    </submittedName>
</protein>
<gene>
    <name evidence="2" type="ORF">PR048_003582</name>
</gene>
<accession>A0ABQ9IP25</accession>
<organism evidence="2 3">
    <name type="scientific">Dryococelus australis</name>
    <dbReference type="NCBI Taxonomy" id="614101"/>
    <lineage>
        <taxon>Eukaryota</taxon>
        <taxon>Metazoa</taxon>
        <taxon>Ecdysozoa</taxon>
        <taxon>Arthropoda</taxon>
        <taxon>Hexapoda</taxon>
        <taxon>Insecta</taxon>
        <taxon>Pterygota</taxon>
        <taxon>Neoptera</taxon>
        <taxon>Polyneoptera</taxon>
        <taxon>Phasmatodea</taxon>
        <taxon>Verophasmatodea</taxon>
        <taxon>Anareolatae</taxon>
        <taxon>Phasmatidae</taxon>
        <taxon>Eurycanthinae</taxon>
        <taxon>Dryococelus</taxon>
    </lineage>
</organism>
<evidence type="ECO:0000313" key="2">
    <source>
        <dbReference type="EMBL" id="KAJ8898222.1"/>
    </source>
</evidence>
<dbReference type="Proteomes" id="UP001159363">
    <property type="component" value="Chromosome 1"/>
</dbReference>
<evidence type="ECO:0000313" key="3">
    <source>
        <dbReference type="Proteomes" id="UP001159363"/>
    </source>
</evidence>